<accession>D0A5X6</accession>
<keyword evidence="1" id="KW-0472">Membrane</keyword>
<feature type="transmembrane region" description="Helical" evidence="1">
    <location>
        <begin position="7"/>
        <end position="29"/>
    </location>
</feature>
<dbReference type="KEGG" id="tbg:TbgDal_XI1940"/>
<dbReference type="GeneID" id="23867158"/>
<dbReference type="Proteomes" id="UP000002316">
    <property type="component" value="Chromosome 11"/>
</dbReference>
<proteinExistence type="predicted"/>
<organism evidence="2 3">
    <name type="scientific">Trypanosoma brucei gambiense (strain MHOM/CI/86/DAL972)</name>
    <dbReference type="NCBI Taxonomy" id="679716"/>
    <lineage>
        <taxon>Eukaryota</taxon>
        <taxon>Discoba</taxon>
        <taxon>Euglenozoa</taxon>
        <taxon>Kinetoplastea</taxon>
        <taxon>Metakinetoplastina</taxon>
        <taxon>Trypanosomatida</taxon>
        <taxon>Trypanosomatidae</taxon>
        <taxon>Trypanosoma</taxon>
    </lineage>
</organism>
<feature type="transmembrane region" description="Helical" evidence="1">
    <location>
        <begin position="64"/>
        <end position="87"/>
    </location>
</feature>
<reference evidence="3" key="1">
    <citation type="journal article" date="2010" name="PLoS Negl. Trop. Dis.">
        <title>The genome sequence of Trypanosoma brucei gambiense, causative agent of chronic human african trypanosomiasis.</title>
        <authorList>
            <person name="Jackson A.P."/>
            <person name="Sanders M."/>
            <person name="Berry A."/>
            <person name="McQuillan J."/>
            <person name="Aslett M.A."/>
            <person name="Quail M.A."/>
            <person name="Chukualim B."/>
            <person name="Capewell P."/>
            <person name="MacLeod A."/>
            <person name="Melville S.E."/>
            <person name="Gibson W."/>
            <person name="Barry J.D."/>
            <person name="Berriman M."/>
            <person name="Hertz-Fowler C."/>
        </authorList>
    </citation>
    <scope>NUCLEOTIDE SEQUENCE [LARGE SCALE GENOMIC DNA]</scope>
    <source>
        <strain evidence="3">MHOM/CI/86/DAL972</strain>
    </source>
</reference>
<protein>
    <submittedName>
        <fullName evidence="2">Uncharacterized protein</fullName>
    </submittedName>
</protein>
<dbReference type="RefSeq" id="XP_011779341.1">
    <property type="nucleotide sequence ID" value="XM_011781039.1"/>
</dbReference>
<name>D0A5X6_TRYB9</name>
<evidence type="ECO:0000313" key="2">
    <source>
        <dbReference type="EMBL" id="CBH17077.1"/>
    </source>
</evidence>
<evidence type="ECO:0000256" key="1">
    <source>
        <dbReference type="SAM" id="Phobius"/>
    </source>
</evidence>
<dbReference type="AlphaFoldDB" id="D0A5X6"/>
<gene>
    <name evidence="2" type="ORF">TbgDal_XI1940</name>
</gene>
<keyword evidence="1" id="KW-1133">Transmembrane helix</keyword>
<keyword evidence="1" id="KW-0812">Transmembrane</keyword>
<dbReference type="EMBL" id="FN554974">
    <property type="protein sequence ID" value="CBH17077.1"/>
    <property type="molecule type" value="Genomic_DNA"/>
</dbReference>
<evidence type="ECO:0000313" key="3">
    <source>
        <dbReference type="Proteomes" id="UP000002316"/>
    </source>
</evidence>
<sequence length="124" mass="14429">MGPYYLCASLCFHVAVAVGLMWPLMYATWNGYYSVLFWGSHKIVCTRIGEERFLNFFLDLIPSASVFMLPFCGCFVLITLCIPLLFWRHRHIDTSFTTGPYCKFFGCFSLWRCGGDMKREQAKY</sequence>